<dbReference type="OrthoDB" id="4205714at2759"/>
<reference evidence="2" key="1">
    <citation type="journal article" date="2015" name="PLoS Genet.">
        <title>The dynamic genome and transcriptome of the human fungal pathogen Blastomyces and close relative Emmonsia.</title>
        <authorList>
            <person name="Munoz J.F."/>
            <person name="Gauthier G.M."/>
            <person name="Desjardins C.A."/>
            <person name="Gallo J.E."/>
            <person name="Holder J."/>
            <person name="Sullivan T.D."/>
            <person name="Marty A.J."/>
            <person name="Carmen J.C."/>
            <person name="Chen Z."/>
            <person name="Ding L."/>
            <person name="Gujja S."/>
            <person name="Magrini V."/>
            <person name="Misas E."/>
            <person name="Mitreva M."/>
            <person name="Priest M."/>
            <person name="Saif S."/>
            <person name="Whiston E.A."/>
            <person name="Young S."/>
            <person name="Zeng Q."/>
            <person name="Goldman W.E."/>
            <person name="Mardis E.R."/>
            <person name="Taylor J.W."/>
            <person name="McEwen J.G."/>
            <person name="Clay O.K."/>
            <person name="Klein B.S."/>
            <person name="Cuomo C.A."/>
        </authorList>
    </citation>
    <scope>NUCLEOTIDE SEQUENCE [LARGE SCALE GENOMIC DNA]</scope>
    <source>
        <strain evidence="2">UAMH 3008</strain>
    </source>
</reference>
<evidence type="ECO:0000313" key="2">
    <source>
        <dbReference type="Proteomes" id="UP000034164"/>
    </source>
</evidence>
<organism evidence="1 2">
    <name type="scientific">[Emmonsia] crescens</name>
    <dbReference type="NCBI Taxonomy" id="73230"/>
    <lineage>
        <taxon>Eukaryota</taxon>
        <taxon>Fungi</taxon>
        <taxon>Dikarya</taxon>
        <taxon>Ascomycota</taxon>
        <taxon>Pezizomycotina</taxon>
        <taxon>Eurotiomycetes</taxon>
        <taxon>Eurotiomycetidae</taxon>
        <taxon>Onygenales</taxon>
        <taxon>Ajellomycetaceae</taxon>
        <taxon>Emergomyces</taxon>
    </lineage>
</organism>
<feature type="non-terminal residue" evidence="1">
    <location>
        <position position="113"/>
    </location>
</feature>
<proteinExistence type="predicted"/>
<gene>
    <name evidence="1" type="ORF">EMCG_04021</name>
</gene>
<dbReference type="VEuPathDB" id="FungiDB:EMCG_04021"/>
<evidence type="ECO:0000313" key="1">
    <source>
        <dbReference type="EMBL" id="KKZ61358.1"/>
    </source>
</evidence>
<dbReference type="Proteomes" id="UP000034164">
    <property type="component" value="Unassembled WGS sequence"/>
</dbReference>
<accession>A0A0G2HTH0</accession>
<name>A0A0G2HTH0_9EURO</name>
<dbReference type="AlphaFoldDB" id="A0A0G2HTH0"/>
<protein>
    <submittedName>
        <fullName evidence="1">Uncharacterized protein</fullName>
    </submittedName>
</protein>
<comment type="caution">
    <text evidence="1">The sequence shown here is derived from an EMBL/GenBank/DDBJ whole genome shotgun (WGS) entry which is preliminary data.</text>
</comment>
<dbReference type="EMBL" id="LCZI01001309">
    <property type="protein sequence ID" value="KKZ61358.1"/>
    <property type="molecule type" value="Genomic_DNA"/>
</dbReference>
<sequence length="113" mass="13507">LHNIIIISSDAEMNENQLLFYIMYEALFDDSAFFKMQQTLKKCKILNLDMKTVNQRIHNIFEMKHANRSALREEVQHLCAEITRNKKLIDKLETEVCELKYQYQCQICYIILS</sequence>
<feature type="non-terminal residue" evidence="1">
    <location>
        <position position="1"/>
    </location>
</feature>